<dbReference type="EMBL" id="FAOZ01000015">
    <property type="protein sequence ID" value="CUU57907.1"/>
    <property type="molecule type" value="Genomic_DNA"/>
</dbReference>
<accession>A0A0S4QR06</accession>
<feature type="transmembrane region" description="Helical" evidence="10">
    <location>
        <begin position="330"/>
        <end position="356"/>
    </location>
</feature>
<comment type="pathway">
    <text evidence="3">Sphingolipid metabolism.</text>
</comment>
<protein>
    <submittedName>
        <fullName evidence="12">Hopene-associated glycosyltransferase HpnB</fullName>
    </submittedName>
</protein>
<dbReference type="InterPro" id="IPR001173">
    <property type="entry name" value="Glyco_trans_2-like"/>
</dbReference>
<keyword evidence="8 10" id="KW-0472">Membrane</keyword>
<dbReference type="RefSeq" id="WP_091280153.1">
    <property type="nucleotide sequence ID" value="NZ_FAOZ01000015.1"/>
</dbReference>
<dbReference type="GO" id="GO:0016757">
    <property type="term" value="F:glycosyltransferase activity"/>
    <property type="evidence" value="ECO:0007669"/>
    <property type="project" value="UniProtKB-KW"/>
</dbReference>
<feature type="region of interest" description="Disordered" evidence="9">
    <location>
        <begin position="430"/>
        <end position="490"/>
    </location>
</feature>
<evidence type="ECO:0000256" key="5">
    <source>
        <dbReference type="ARBA" id="ARBA00022679"/>
    </source>
</evidence>
<name>A0A0S4QR06_9ACTN</name>
<gene>
    <name evidence="12" type="ORF">Ga0074812_115109</name>
</gene>
<evidence type="ECO:0000256" key="10">
    <source>
        <dbReference type="SAM" id="Phobius"/>
    </source>
</evidence>
<evidence type="ECO:0000256" key="4">
    <source>
        <dbReference type="ARBA" id="ARBA00022676"/>
    </source>
</evidence>
<dbReference type="InterPro" id="IPR025993">
    <property type="entry name" value="Ceramide_glucosylTrfase"/>
</dbReference>
<evidence type="ECO:0000256" key="6">
    <source>
        <dbReference type="ARBA" id="ARBA00022692"/>
    </source>
</evidence>
<dbReference type="Gene3D" id="3.90.550.10">
    <property type="entry name" value="Spore Coat Polysaccharide Biosynthesis Protein SpsA, Chain A"/>
    <property type="match status" value="1"/>
</dbReference>
<keyword evidence="7 10" id="KW-1133">Transmembrane helix</keyword>
<dbReference type="GO" id="GO:0016020">
    <property type="term" value="C:membrane"/>
    <property type="evidence" value="ECO:0007669"/>
    <property type="project" value="UniProtKB-SubCell"/>
</dbReference>
<keyword evidence="5 12" id="KW-0808">Transferase</keyword>
<evidence type="ECO:0000256" key="8">
    <source>
        <dbReference type="ARBA" id="ARBA00023136"/>
    </source>
</evidence>
<organism evidence="12 13">
    <name type="scientific">Parafrankia irregularis</name>
    <dbReference type="NCBI Taxonomy" id="795642"/>
    <lineage>
        <taxon>Bacteria</taxon>
        <taxon>Bacillati</taxon>
        <taxon>Actinomycetota</taxon>
        <taxon>Actinomycetes</taxon>
        <taxon>Frankiales</taxon>
        <taxon>Frankiaceae</taxon>
        <taxon>Parafrankia</taxon>
    </lineage>
</organism>
<keyword evidence="4" id="KW-0328">Glycosyltransferase</keyword>
<feature type="domain" description="Glycosyltransferase 2-like" evidence="11">
    <location>
        <begin position="50"/>
        <end position="98"/>
    </location>
</feature>
<dbReference type="Pfam" id="PF13506">
    <property type="entry name" value="Glyco_transf_21"/>
    <property type="match status" value="1"/>
</dbReference>
<evidence type="ECO:0000313" key="13">
    <source>
        <dbReference type="Proteomes" id="UP000198802"/>
    </source>
</evidence>
<sequence>MLPLLVIALISLASWVFLALGWGFFWRTDQRLPRVDGAEPSGEWPSVVAVVPARDEADVLPLTLPSLLTQDYPGPLSIVLVDDASTDGTGEIAQKLAAQAAADRPNGAGLNGAGLNGAGLNGAGLNGAGLNGAGLNGAGLDGAGSGGAVTLTVIGSSEPPAGWTGKLWALRHGVAAAGPVDFLLLTDADIGHEPGSVRALVRAATDQRLDLVSQMAKLRVSTGWEKLIVPAFVYFFAMLYPFRRSNNPRSRVAAAAGGCSLVRRRALIEAGGIEAIRDAVIDDVTLARLIKNKRGRTWLGLADHVSSRRPYPRLADLWDMVARTAYAQLFWSPLLLVGTVFGLAVVFVAPVAATVVGIAAGDVAVAAAGLLAWSIMITTYTPMLRYYGQPARSALALPFTAALYLAMTIDSARRHRAGRGAAWKGRTYAAPEGKRAGQRVEPAAQAGNVVRQRADENTETTGTAQQPEGGPVPDRADGRIEAGRRTGEEP</sequence>
<dbReference type="Pfam" id="PF00535">
    <property type="entry name" value="Glycos_transf_2"/>
    <property type="match status" value="1"/>
</dbReference>
<dbReference type="PANTHER" id="PTHR43646">
    <property type="entry name" value="GLYCOSYLTRANSFERASE"/>
    <property type="match status" value="1"/>
</dbReference>
<feature type="compositionally biased region" description="Basic and acidic residues" evidence="9">
    <location>
        <begin position="474"/>
        <end position="490"/>
    </location>
</feature>
<evidence type="ECO:0000313" key="12">
    <source>
        <dbReference type="EMBL" id="CUU57907.1"/>
    </source>
</evidence>
<keyword evidence="13" id="KW-1185">Reference proteome</keyword>
<evidence type="ECO:0000256" key="3">
    <source>
        <dbReference type="ARBA" id="ARBA00004991"/>
    </source>
</evidence>
<comment type="pathway">
    <text evidence="2">Lipid metabolism; sphingolipid metabolism.</text>
</comment>
<dbReference type="Proteomes" id="UP000198802">
    <property type="component" value="Unassembled WGS sequence"/>
</dbReference>
<feature type="transmembrane region" description="Helical" evidence="10">
    <location>
        <begin position="6"/>
        <end position="25"/>
    </location>
</feature>
<dbReference type="AlphaFoldDB" id="A0A0S4QR06"/>
<reference evidence="13" key="1">
    <citation type="submission" date="2015-11" db="EMBL/GenBank/DDBJ databases">
        <authorList>
            <person name="Varghese N."/>
        </authorList>
    </citation>
    <scope>NUCLEOTIDE SEQUENCE [LARGE SCALE GENOMIC DNA]</scope>
    <source>
        <strain evidence="13">DSM 45899</strain>
    </source>
</reference>
<proteinExistence type="predicted"/>
<keyword evidence="6 10" id="KW-0812">Transmembrane</keyword>
<feature type="transmembrane region" description="Helical" evidence="10">
    <location>
        <begin position="363"/>
        <end position="384"/>
    </location>
</feature>
<dbReference type="InterPro" id="IPR029044">
    <property type="entry name" value="Nucleotide-diphossugar_trans"/>
</dbReference>
<evidence type="ECO:0000256" key="7">
    <source>
        <dbReference type="ARBA" id="ARBA00022989"/>
    </source>
</evidence>
<dbReference type="SUPFAM" id="SSF53448">
    <property type="entry name" value="Nucleotide-diphospho-sugar transferases"/>
    <property type="match status" value="1"/>
</dbReference>
<evidence type="ECO:0000256" key="2">
    <source>
        <dbReference type="ARBA" id="ARBA00004760"/>
    </source>
</evidence>
<dbReference type="PANTHER" id="PTHR43646:SF3">
    <property type="entry name" value="SLR1566 PROTEIN"/>
    <property type="match status" value="1"/>
</dbReference>
<comment type="subcellular location">
    <subcellularLocation>
        <location evidence="1">Membrane</location>
        <topology evidence="1">Multi-pass membrane protein</topology>
    </subcellularLocation>
</comment>
<evidence type="ECO:0000259" key="11">
    <source>
        <dbReference type="Pfam" id="PF00535"/>
    </source>
</evidence>
<evidence type="ECO:0000256" key="1">
    <source>
        <dbReference type="ARBA" id="ARBA00004141"/>
    </source>
</evidence>
<evidence type="ECO:0000256" key="9">
    <source>
        <dbReference type="SAM" id="MobiDB-lite"/>
    </source>
</evidence>